<dbReference type="EMBL" id="RKLV01000002">
    <property type="protein sequence ID" value="MCX2818204.1"/>
    <property type="molecule type" value="Genomic_DNA"/>
</dbReference>
<gene>
    <name evidence="1" type="ORF">EGH25_02410</name>
</gene>
<dbReference type="RefSeq" id="WP_266085916.1">
    <property type="nucleotide sequence ID" value="NZ_RKLV01000002.1"/>
</dbReference>
<organism evidence="1 2">
    <name type="scientific">Halorutilus salinus</name>
    <dbReference type="NCBI Taxonomy" id="2487751"/>
    <lineage>
        <taxon>Archaea</taxon>
        <taxon>Methanobacteriati</taxon>
        <taxon>Methanobacteriota</taxon>
        <taxon>Stenosarchaea group</taxon>
        <taxon>Halobacteria</taxon>
        <taxon>Halorutilales</taxon>
        <taxon>Halorutilaceae</taxon>
        <taxon>Halorutilus</taxon>
    </lineage>
</organism>
<accession>A0A9Q4C3B7</accession>
<protein>
    <submittedName>
        <fullName evidence="1">Uncharacterized protein</fullName>
    </submittedName>
</protein>
<reference evidence="1" key="1">
    <citation type="submission" date="2022-09" db="EMBL/GenBank/DDBJ databases">
        <title>Haloadaptaus new haloarchaeum isolated from saline soil.</title>
        <authorList>
            <person name="Duran-Viseras A."/>
            <person name="Sanchez-Porro C."/>
            <person name="Ventosa A."/>
        </authorList>
    </citation>
    <scope>NUCLEOTIDE SEQUENCE</scope>
    <source>
        <strain evidence="1">F3-133</strain>
    </source>
</reference>
<keyword evidence="2" id="KW-1185">Reference proteome</keyword>
<evidence type="ECO:0000313" key="2">
    <source>
        <dbReference type="Proteomes" id="UP001149411"/>
    </source>
</evidence>
<dbReference type="AlphaFoldDB" id="A0A9Q4C3B7"/>
<proteinExistence type="predicted"/>
<dbReference type="Proteomes" id="UP001149411">
    <property type="component" value="Unassembled WGS sequence"/>
</dbReference>
<comment type="caution">
    <text evidence="1">The sequence shown here is derived from an EMBL/GenBank/DDBJ whole genome shotgun (WGS) entry which is preliminary data.</text>
</comment>
<sequence length="160" mass="18204">MRLRDLRNADLDDLNVLYEDADLPEETPEGGMRGAVLAGRGPARTPLWKRTVRYAPWSGMRLGDTAGAPDEDGINRLGYGSLTFERYGFESYVESDRDDGALVLDYDVRENPYALRRLKERVRRVDGLYLGKAYLRVGGTEVFLHYYAMEPAEREIPIRG</sequence>
<name>A0A9Q4C3B7_9EURY</name>
<evidence type="ECO:0000313" key="1">
    <source>
        <dbReference type="EMBL" id="MCX2818204.1"/>
    </source>
</evidence>